<evidence type="ECO:0000259" key="2">
    <source>
        <dbReference type="Pfam" id="PF24098"/>
    </source>
</evidence>
<proteinExistence type="predicted"/>
<gene>
    <name evidence="3" type="ORF">J2Z80_000217</name>
</gene>
<evidence type="ECO:0008006" key="5">
    <source>
        <dbReference type="Google" id="ProtNLM"/>
    </source>
</evidence>
<feature type="domain" description="DUF7380" evidence="2">
    <location>
        <begin position="109"/>
        <end position="184"/>
    </location>
</feature>
<evidence type="ECO:0000259" key="1">
    <source>
        <dbReference type="Pfam" id="PF13910"/>
    </source>
</evidence>
<dbReference type="EMBL" id="JAGGLT010000001">
    <property type="protein sequence ID" value="MBP2070719.1"/>
    <property type="molecule type" value="Genomic_DNA"/>
</dbReference>
<evidence type="ECO:0000313" key="3">
    <source>
        <dbReference type="EMBL" id="MBP2070719.1"/>
    </source>
</evidence>
<dbReference type="Proteomes" id="UP001166402">
    <property type="component" value="Unassembled WGS sequence"/>
</dbReference>
<protein>
    <recommendedName>
        <fullName evidence="5">DUF4209 domain-containing protein</fullName>
    </recommendedName>
</protein>
<dbReference type="Pfam" id="PF13910">
    <property type="entry name" value="DUF4209"/>
    <property type="match status" value="1"/>
</dbReference>
<dbReference type="InterPro" id="IPR025209">
    <property type="entry name" value="DUF4209"/>
</dbReference>
<dbReference type="RefSeq" id="WP_209452696.1">
    <property type="nucleotide sequence ID" value="NZ_JAGGLT010000001.1"/>
</dbReference>
<organism evidence="3 4">
    <name type="scientific">Thermoanaerobacterium butyriciformans</name>
    <dbReference type="NCBI Taxonomy" id="1702242"/>
    <lineage>
        <taxon>Bacteria</taxon>
        <taxon>Bacillati</taxon>
        <taxon>Bacillota</taxon>
        <taxon>Clostridia</taxon>
        <taxon>Thermoanaerobacterales</taxon>
        <taxon>Thermoanaerobacteraceae</taxon>
        <taxon>Thermoanaerobacterium</taxon>
    </lineage>
</organism>
<sequence>MENSRESENIEKLLADLDTISDKHSEAMLFDKISKFIQAEFEQKPPNILLWEQAAFAFIENYPDDKSGWGTYFGPMYTWTNKEEGEMVKYPNISQITPEIISYWEWRVRESKHPILKARYSDLVWDFSEKIIGRNPHYSFAQICIDSVIEIADKDLHKYETNVIQKLKRALSLALTINDKDRIEKLKDAIINYEKKIAEDDKPGLWGFSYELLVKDKKISLSKTEENEIITTLKQRFKNLLKRENIWAAQMATELLVDYYKRKGETEKVKNILLSLGNMIENKAEQASALVGIAWLEGLYHLYLQHGLKSEAVKLSVKIIEVVEKGTSELKKIETSIEIPKKELDEFLNKLTEGDIETVLGRIALHYIPRKNDIVKQLKNLSQSAPLSFLFARKIQDHRGRVIASVGPLEEDLDGNIIYQISQNMSFSAFFLRDTIKILINKFSLNTESIVSYLLASPIFEKIRKDFLVKGIKAYLADDFLVAMHILIPQIEASIRKLAEKIGAPILKPSRSGGFNYKNLDDLLTDKNIISVLGEDMCLYLRVLFSDPRGWNLRNNVCHGISPIETFNQMAADRVFHVLLCLALVREEKDR</sequence>
<evidence type="ECO:0000313" key="4">
    <source>
        <dbReference type="Proteomes" id="UP001166402"/>
    </source>
</evidence>
<dbReference type="Pfam" id="PF24098">
    <property type="entry name" value="DUF7380"/>
    <property type="match status" value="1"/>
</dbReference>
<accession>A0ABS4NAN4</accession>
<dbReference type="InterPro" id="IPR055804">
    <property type="entry name" value="DUF7380"/>
</dbReference>
<feature type="domain" description="DUF4209" evidence="1">
    <location>
        <begin position="491"/>
        <end position="580"/>
    </location>
</feature>
<reference evidence="3" key="1">
    <citation type="submission" date="2021-03" db="EMBL/GenBank/DDBJ databases">
        <title>Genomic Encyclopedia of Type Strains, Phase IV (KMG-IV): sequencing the most valuable type-strain genomes for metagenomic binning, comparative biology and taxonomic classification.</title>
        <authorList>
            <person name="Goeker M."/>
        </authorList>
    </citation>
    <scope>NUCLEOTIDE SEQUENCE</scope>
    <source>
        <strain evidence="3">DSM 101588</strain>
    </source>
</reference>
<keyword evidence="4" id="KW-1185">Reference proteome</keyword>
<name>A0ABS4NAN4_9THEO</name>
<comment type="caution">
    <text evidence="3">The sequence shown here is derived from an EMBL/GenBank/DDBJ whole genome shotgun (WGS) entry which is preliminary data.</text>
</comment>